<evidence type="ECO:0000256" key="2">
    <source>
        <dbReference type="ARBA" id="ARBA00022630"/>
    </source>
</evidence>
<accession>X6N2F4</accession>
<dbReference type="Gene3D" id="3.50.50.60">
    <property type="entry name" value="FAD/NAD(P)-binding domain"/>
    <property type="match status" value="1"/>
</dbReference>
<dbReference type="Pfam" id="PF00743">
    <property type="entry name" value="FMO-like"/>
    <property type="match status" value="1"/>
</dbReference>
<dbReference type="EMBL" id="ASPP01013618">
    <property type="protein sequence ID" value="ETO19492.1"/>
    <property type="molecule type" value="Genomic_DNA"/>
</dbReference>
<keyword evidence="3" id="KW-0274">FAD</keyword>
<evidence type="ECO:0000256" key="3">
    <source>
        <dbReference type="ARBA" id="ARBA00022827"/>
    </source>
</evidence>
<dbReference type="InterPro" id="IPR050346">
    <property type="entry name" value="FMO-like"/>
</dbReference>
<keyword evidence="5" id="KW-0560">Oxidoreductase</keyword>
<keyword evidence="8" id="KW-1185">Reference proteome</keyword>
<feature type="non-terminal residue" evidence="7">
    <location>
        <position position="177"/>
    </location>
</feature>
<evidence type="ECO:0000256" key="5">
    <source>
        <dbReference type="ARBA" id="ARBA00023002"/>
    </source>
</evidence>
<feature type="compositionally biased region" description="Polar residues" evidence="6">
    <location>
        <begin position="33"/>
        <end position="50"/>
    </location>
</feature>
<dbReference type="Proteomes" id="UP000023152">
    <property type="component" value="Unassembled WGS sequence"/>
</dbReference>
<keyword evidence="2" id="KW-0285">Flavoprotein</keyword>
<evidence type="ECO:0000313" key="8">
    <source>
        <dbReference type="Proteomes" id="UP000023152"/>
    </source>
</evidence>
<dbReference type="SUPFAM" id="SSF51905">
    <property type="entry name" value="FAD/NAD(P)-binding domain"/>
    <property type="match status" value="1"/>
</dbReference>
<comment type="similarity">
    <text evidence="1">Belongs to the FMO family.</text>
</comment>
<dbReference type="OrthoDB" id="66881at2759"/>
<dbReference type="GO" id="GO:0050661">
    <property type="term" value="F:NADP binding"/>
    <property type="evidence" value="ECO:0007669"/>
    <property type="project" value="InterPro"/>
</dbReference>
<dbReference type="PRINTS" id="PR00370">
    <property type="entry name" value="FMOXYGENASE"/>
</dbReference>
<dbReference type="PANTHER" id="PTHR23023">
    <property type="entry name" value="DIMETHYLANILINE MONOOXYGENASE"/>
    <property type="match status" value="1"/>
</dbReference>
<dbReference type="AlphaFoldDB" id="X6N2F4"/>
<dbReference type="GO" id="GO:0050660">
    <property type="term" value="F:flavin adenine dinucleotide binding"/>
    <property type="evidence" value="ECO:0007669"/>
    <property type="project" value="InterPro"/>
</dbReference>
<sequence>MLAKDLTSSSDSRQLSSTFPLTSDATEKDVESVNDNSTTDTTPSKADTIDTSTNGILNDKIAVIGAGWSGLVVLKELKEYGFKNVRVLEENNSIGGQWNLKNQNSQTWSDVRANISKLNMHYPDFPYFIDPEAPLYATINELCKYLEEYMEFFKLKSNIQFNSKVSSIKPIDPDNKK</sequence>
<proteinExistence type="inferred from homology"/>
<gene>
    <name evidence="7" type="ORF">RFI_17738</name>
</gene>
<evidence type="ECO:0000256" key="4">
    <source>
        <dbReference type="ARBA" id="ARBA00022857"/>
    </source>
</evidence>
<feature type="region of interest" description="Disordered" evidence="6">
    <location>
        <begin position="1"/>
        <end position="50"/>
    </location>
</feature>
<evidence type="ECO:0000313" key="7">
    <source>
        <dbReference type="EMBL" id="ETO19492.1"/>
    </source>
</evidence>
<keyword evidence="4" id="KW-0521">NADP</keyword>
<dbReference type="InterPro" id="IPR000960">
    <property type="entry name" value="Flavin_mOase"/>
</dbReference>
<protein>
    <recommendedName>
        <fullName evidence="9">Flavin-containing monooxygenase</fullName>
    </recommendedName>
</protein>
<feature type="compositionally biased region" description="Low complexity" evidence="6">
    <location>
        <begin position="1"/>
        <end position="18"/>
    </location>
</feature>
<name>X6N2F4_RETFI</name>
<dbReference type="InterPro" id="IPR020946">
    <property type="entry name" value="Flavin_mOase-like"/>
</dbReference>
<dbReference type="GO" id="GO:0004499">
    <property type="term" value="F:N,N-dimethylaniline monooxygenase activity"/>
    <property type="evidence" value="ECO:0007669"/>
    <property type="project" value="InterPro"/>
</dbReference>
<dbReference type="InterPro" id="IPR036188">
    <property type="entry name" value="FAD/NAD-bd_sf"/>
</dbReference>
<evidence type="ECO:0000256" key="6">
    <source>
        <dbReference type="SAM" id="MobiDB-lite"/>
    </source>
</evidence>
<reference evidence="7 8" key="1">
    <citation type="journal article" date="2013" name="Curr. Biol.">
        <title>The Genome of the Foraminiferan Reticulomyxa filosa.</title>
        <authorList>
            <person name="Glockner G."/>
            <person name="Hulsmann N."/>
            <person name="Schleicher M."/>
            <person name="Noegel A.A."/>
            <person name="Eichinger L."/>
            <person name="Gallinger C."/>
            <person name="Pawlowski J."/>
            <person name="Sierra R."/>
            <person name="Euteneuer U."/>
            <person name="Pillet L."/>
            <person name="Moustafa A."/>
            <person name="Platzer M."/>
            <person name="Groth M."/>
            <person name="Szafranski K."/>
            <person name="Schliwa M."/>
        </authorList>
    </citation>
    <scope>NUCLEOTIDE SEQUENCE [LARGE SCALE GENOMIC DNA]</scope>
</reference>
<comment type="caution">
    <text evidence="7">The sequence shown here is derived from an EMBL/GenBank/DDBJ whole genome shotgun (WGS) entry which is preliminary data.</text>
</comment>
<organism evidence="7 8">
    <name type="scientific">Reticulomyxa filosa</name>
    <dbReference type="NCBI Taxonomy" id="46433"/>
    <lineage>
        <taxon>Eukaryota</taxon>
        <taxon>Sar</taxon>
        <taxon>Rhizaria</taxon>
        <taxon>Retaria</taxon>
        <taxon>Foraminifera</taxon>
        <taxon>Monothalamids</taxon>
        <taxon>Reticulomyxidae</taxon>
        <taxon>Reticulomyxa</taxon>
    </lineage>
</organism>
<evidence type="ECO:0008006" key="9">
    <source>
        <dbReference type="Google" id="ProtNLM"/>
    </source>
</evidence>
<evidence type="ECO:0000256" key="1">
    <source>
        <dbReference type="ARBA" id="ARBA00009183"/>
    </source>
</evidence>